<dbReference type="EMBL" id="GBRH01161878">
    <property type="protein sequence ID" value="JAE36018.1"/>
    <property type="molecule type" value="Transcribed_RNA"/>
</dbReference>
<reference evidence="1" key="1">
    <citation type="submission" date="2014-09" db="EMBL/GenBank/DDBJ databases">
        <authorList>
            <person name="Magalhaes I.L.F."/>
            <person name="Oliveira U."/>
            <person name="Santos F.R."/>
            <person name="Vidigal T.H.D.A."/>
            <person name="Brescovit A.D."/>
            <person name="Santos A.J."/>
        </authorList>
    </citation>
    <scope>NUCLEOTIDE SEQUENCE</scope>
    <source>
        <tissue evidence="1">Shoot tissue taken approximately 20 cm above the soil surface</tissue>
    </source>
</reference>
<dbReference type="AlphaFoldDB" id="A0A0A9HSY7"/>
<sequence length="58" mass="6913">MKNIYPFTFRQSNFSNLQPSPRPHSLRLDPVQSRKGTKFRFSYPTPLYAISKLPWELK</sequence>
<evidence type="ECO:0000313" key="1">
    <source>
        <dbReference type="EMBL" id="JAE36018.1"/>
    </source>
</evidence>
<proteinExistence type="predicted"/>
<protein>
    <submittedName>
        <fullName evidence="1">Uncharacterized protein</fullName>
    </submittedName>
</protein>
<accession>A0A0A9HSY7</accession>
<organism evidence="1">
    <name type="scientific">Arundo donax</name>
    <name type="common">Giant reed</name>
    <name type="synonym">Donax arundinaceus</name>
    <dbReference type="NCBI Taxonomy" id="35708"/>
    <lineage>
        <taxon>Eukaryota</taxon>
        <taxon>Viridiplantae</taxon>
        <taxon>Streptophyta</taxon>
        <taxon>Embryophyta</taxon>
        <taxon>Tracheophyta</taxon>
        <taxon>Spermatophyta</taxon>
        <taxon>Magnoliopsida</taxon>
        <taxon>Liliopsida</taxon>
        <taxon>Poales</taxon>
        <taxon>Poaceae</taxon>
        <taxon>PACMAD clade</taxon>
        <taxon>Arundinoideae</taxon>
        <taxon>Arundineae</taxon>
        <taxon>Arundo</taxon>
    </lineage>
</organism>
<reference evidence="1" key="2">
    <citation type="journal article" date="2015" name="Data Brief">
        <title>Shoot transcriptome of the giant reed, Arundo donax.</title>
        <authorList>
            <person name="Barrero R.A."/>
            <person name="Guerrero F.D."/>
            <person name="Moolhuijzen P."/>
            <person name="Goolsby J.A."/>
            <person name="Tidwell J."/>
            <person name="Bellgard S.E."/>
            <person name="Bellgard M.I."/>
        </authorList>
    </citation>
    <scope>NUCLEOTIDE SEQUENCE</scope>
    <source>
        <tissue evidence="1">Shoot tissue taken approximately 20 cm above the soil surface</tissue>
    </source>
</reference>
<name>A0A0A9HSY7_ARUDO</name>